<dbReference type="PANTHER" id="PTHR43156">
    <property type="entry name" value="STAGE II SPORULATION PROTEIN E-RELATED"/>
    <property type="match status" value="1"/>
</dbReference>
<dbReference type="Gene3D" id="6.10.340.10">
    <property type="match status" value="1"/>
</dbReference>
<comment type="caution">
    <text evidence="3">The sequence shown here is derived from an EMBL/GenBank/DDBJ whole genome shotgun (WGS) entry which is preliminary data.</text>
</comment>
<dbReference type="GO" id="GO:0016791">
    <property type="term" value="F:phosphatase activity"/>
    <property type="evidence" value="ECO:0007669"/>
    <property type="project" value="TreeGrafter"/>
</dbReference>
<sequence length="485" mass="53525">MKLRTKIFAVFAALTLLSTGFITVYSTLAQRRNSIDSELAKQQQVVGLLRNAVSGQYYSYLNQQIFTVFSTRSDLAVKAKILSSFARQLNFNEEELTSFLMRQQRSFNQVGLDLAAMHENTMVLTPQHVDILLDRSIGDSDLYSAMLAAWKNQREGYYLTLYHPDGRAGNYLSYTFVLSGYEGWTVSIIQNIDELMERYAVNDNLIIEQLKGNFYELGQNLQGAVVIADAGSSQVLLSSSTQLPFLKLPDDVTQQLGHSVESKILRIDTEGGRYFISGTYYKPLNWYIIALRKAIEINTPALQQGLVMLIVGAAVLLLSLLCSILLARTLTQRLSGIARQAELISNTDLQSEEGSGLKAVQPLPGNDEVAALSRAIYSMEQSLNQNISRLMQTTRQKNRLQGELNAARQIQLGMLPTAEDLPGSSALAIAGFLTPAKEVGGDFYDAFALDEERVFFTVGDVSDKGVPAALFMSMTMSLIRAGAAA</sequence>
<proteinExistence type="predicted"/>
<dbReference type="AlphaFoldDB" id="A0A9D9DFA4"/>
<evidence type="ECO:0000256" key="2">
    <source>
        <dbReference type="SAM" id="Phobius"/>
    </source>
</evidence>
<protein>
    <submittedName>
        <fullName evidence="3">SpoIIE family protein phosphatase</fullName>
    </submittedName>
</protein>
<name>A0A9D9DFA4_9GAMM</name>
<organism evidence="3 4">
    <name type="scientific">Candidatus Avisuccinivibrio stercorigallinarum</name>
    <dbReference type="NCBI Taxonomy" id="2840704"/>
    <lineage>
        <taxon>Bacteria</taxon>
        <taxon>Pseudomonadati</taxon>
        <taxon>Pseudomonadota</taxon>
        <taxon>Gammaproteobacteria</taxon>
        <taxon>Aeromonadales</taxon>
        <taxon>Succinivibrionaceae</taxon>
        <taxon>Succinivibrionaceae incertae sedis</taxon>
        <taxon>Candidatus Avisuccinivibrio</taxon>
    </lineage>
</organism>
<dbReference type="Gene3D" id="3.60.40.10">
    <property type="entry name" value="PPM-type phosphatase domain"/>
    <property type="match status" value="1"/>
</dbReference>
<feature type="non-terminal residue" evidence="3">
    <location>
        <position position="485"/>
    </location>
</feature>
<gene>
    <name evidence="3" type="ORF">IAB19_08110</name>
</gene>
<feature type="transmembrane region" description="Helical" evidence="2">
    <location>
        <begin position="306"/>
        <end position="327"/>
    </location>
</feature>
<accession>A0A9D9DFA4</accession>
<dbReference type="EMBL" id="JADINH010000169">
    <property type="protein sequence ID" value="MBO8416326.1"/>
    <property type="molecule type" value="Genomic_DNA"/>
</dbReference>
<evidence type="ECO:0000256" key="1">
    <source>
        <dbReference type="ARBA" id="ARBA00022801"/>
    </source>
</evidence>
<evidence type="ECO:0000313" key="4">
    <source>
        <dbReference type="Proteomes" id="UP000823631"/>
    </source>
</evidence>
<dbReference type="InterPro" id="IPR052016">
    <property type="entry name" value="Bact_Sigma-Reg"/>
</dbReference>
<reference evidence="3" key="1">
    <citation type="submission" date="2020-10" db="EMBL/GenBank/DDBJ databases">
        <authorList>
            <person name="Gilroy R."/>
        </authorList>
    </citation>
    <scope>NUCLEOTIDE SEQUENCE</scope>
    <source>
        <strain evidence="3">17213</strain>
    </source>
</reference>
<dbReference type="InterPro" id="IPR036457">
    <property type="entry name" value="PPM-type-like_dom_sf"/>
</dbReference>
<keyword evidence="2" id="KW-1133">Transmembrane helix</keyword>
<dbReference type="PANTHER" id="PTHR43156:SF2">
    <property type="entry name" value="STAGE II SPORULATION PROTEIN E"/>
    <property type="match status" value="1"/>
</dbReference>
<evidence type="ECO:0000313" key="3">
    <source>
        <dbReference type="EMBL" id="MBO8416326.1"/>
    </source>
</evidence>
<reference evidence="3" key="2">
    <citation type="journal article" date="2021" name="PeerJ">
        <title>Extensive microbial diversity within the chicken gut microbiome revealed by metagenomics and culture.</title>
        <authorList>
            <person name="Gilroy R."/>
            <person name="Ravi A."/>
            <person name="Getino M."/>
            <person name="Pursley I."/>
            <person name="Horton D.L."/>
            <person name="Alikhan N.F."/>
            <person name="Baker D."/>
            <person name="Gharbi K."/>
            <person name="Hall N."/>
            <person name="Watson M."/>
            <person name="Adriaenssens E.M."/>
            <person name="Foster-Nyarko E."/>
            <person name="Jarju S."/>
            <person name="Secka A."/>
            <person name="Antonio M."/>
            <person name="Oren A."/>
            <person name="Chaudhuri R.R."/>
            <person name="La Ragione R."/>
            <person name="Hildebrand F."/>
            <person name="Pallen M.J."/>
        </authorList>
    </citation>
    <scope>NUCLEOTIDE SEQUENCE</scope>
    <source>
        <strain evidence="3">17213</strain>
    </source>
</reference>
<dbReference type="Proteomes" id="UP000823631">
    <property type="component" value="Unassembled WGS sequence"/>
</dbReference>
<keyword evidence="2" id="KW-0812">Transmembrane</keyword>
<keyword evidence="1" id="KW-0378">Hydrolase</keyword>
<keyword evidence="2" id="KW-0472">Membrane</keyword>